<evidence type="ECO:0000313" key="4">
    <source>
        <dbReference type="EMBL" id="MPV85947.1"/>
    </source>
</evidence>
<feature type="region of interest" description="Disordered" evidence="3">
    <location>
        <begin position="1"/>
        <end position="37"/>
    </location>
</feature>
<dbReference type="EMBL" id="WHNW01000003">
    <property type="protein sequence ID" value="MPV85947.1"/>
    <property type="molecule type" value="Genomic_DNA"/>
</dbReference>
<dbReference type="GO" id="GO:0003676">
    <property type="term" value="F:nucleic acid binding"/>
    <property type="evidence" value="ECO:0007669"/>
    <property type="project" value="InterPro"/>
</dbReference>
<dbReference type="SUPFAM" id="SSF52980">
    <property type="entry name" value="Restriction endonuclease-like"/>
    <property type="match status" value="1"/>
</dbReference>
<dbReference type="InterPro" id="IPR011335">
    <property type="entry name" value="Restrct_endonuc-II-like"/>
</dbReference>
<dbReference type="CDD" id="cd20736">
    <property type="entry name" value="PoNe_Nuclease"/>
    <property type="match status" value="1"/>
</dbReference>
<proteinExistence type="inferred from homology"/>
<dbReference type="NCBIfam" id="NF009150">
    <property type="entry name" value="PRK12497.1-3"/>
    <property type="match status" value="1"/>
</dbReference>
<dbReference type="Gene3D" id="3.40.1350.10">
    <property type="match status" value="1"/>
</dbReference>
<organism evidence="4 5">
    <name type="scientific">Ostreibacterium oceani</name>
    <dbReference type="NCBI Taxonomy" id="2654998"/>
    <lineage>
        <taxon>Bacteria</taxon>
        <taxon>Pseudomonadati</taxon>
        <taxon>Pseudomonadota</taxon>
        <taxon>Gammaproteobacteria</taxon>
        <taxon>Cardiobacteriales</taxon>
        <taxon>Ostreibacteriaceae</taxon>
        <taxon>Ostreibacterium</taxon>
    </lineage>
</organism>
<accession>A0A6N7EXU3</accession>
<evidence type="ECO:0000256" key="1">
    <source>
        <dbReference type="ARBA" id="ARBA00006738"/>
    </source>
</evidence>
<dbReference type="InterPro" id="IPR011856">
    <property type="entry name" value="tRNA_endonuc-like_dom_sf"/>
</dbReference>
<dbReference type="RefSeq" id="WP_152809695.1">
    <property type="nucleotide sequence ID" value="NZ_WHNW01000003.1"/>
</dbReference>
<evidence type="ECO:0000256" key="3">
    <source>
        <dbReference type="SAM" id="MobiDB-lite"/>
    </source>
</evidence>
<dbReference type="FunCoup" id="A0A6N7EXU3">
    <property type="interactions" value="227"/>
</dbReference>
<gene>
    <name evidence="4" type="ORF">GCU85_04250</name>
</gene>
<dbReference type="InterPro" id="IPR003509">
    <property type="entry name" value="UPF0102_YraN-like"/>
</dbReference>
<dbReference type="InParanoid" id="A0A6N7EXU3"/>
<name>A0A6N7EXU3_9GAMM</name>
<dbReference type="PANTHER" id="PTHR34039">
    <property type="entry name" value="UPF0102 PROTEIN YRAN"/>
    <property type="match status" value="1"/>
</dbReference>
<reference evidence="4 5" key="1">
    <citation type="submission" date="2019-10" db="EMBL/GenBank/DDBJ databases">
        <title>Cardiobacteriales fam. a chemoheterotrophic member of the order Cardiobacteriales, and proposal of Cardiobacteriales fam. nov.</title>
        <authorList>
            <person name="Wang C."/>
        </authorList>
    </citation>
    <scope>NUCLEOTIDE SEQUENCE [LARGE SCALE GENOMIC DNA]</scope>
    <source>
        <strain evidence="4 5">ML27</strain>
    </source>
</reference>
<sequence>MTANHRPAAATESSCTENSRAENRRTESRHAENNRSRETGFHCEKIAKQFLKKQGLKGVCENYHSRFGEIDLIMQDGNTLVFVEVKSRQINAQVSAVESISAQKIQKIIKTAEHYLLQLSEIPDCRFDVIAVTHNHQLSDYTIEWIKAAF</sequence>
<comment type="caution">
    <text evidence="4">The sequence shown here is derived from an EMBL/GenBank/DDBJ whole genome shotgun (WGS) entry which is preliminary data.</text>
</comment>
<evidence type="ECO:0000313" key="5">
    <source>
        <dbReference type="Proteomes" id="UP000471298"/>
    </source>
</evidence>
<evidence type="ECO:0000256" key="2">
    <source>
        <dbReference type="HAMAP-Rule" id="MF_00048"/>
    </source>
</evidence>
<dbReference type="PANTHER" id="PTHR34039:SF1">
    <property type="entry name" value="UPF0102 PROTEIN YRAN"/>
    <property type="match status" value="1"/>
</dbReference>
<comment type="similarity">
    <text evidence="1 2">Belongs to the UPF0102 family.</text>
</comment>
<dbReference type="HAMAP" id="MF_00048">
    <property type="entry name" value="UPF0102"/>
    <property type="match status" value="1"/>
</dbReference>
<dbReference type="Pfam" id="PF02021">
    <property type="entry name" value="UPF0102"/>
    <property type="match status" value="1"/>
</dbReference>
<feature type="compositionally biased region" description="Basic and acidic residues" evidence="3">
    <location>
        <begin position="19"/>
        <end position="37"/>
    </location>
</feature>
<dbReference type="Proteomes" id="UP000471298">
    <property type="component" value="Unassembled WGS sequence"/>
</dbReference>
<dbReference type="AlphaFoldDB" id="A0A6N7EXU3"/>
<dbReference type="NCBIfam" id="TIGR00252">
    <property type="entry name" value="YraN family protein"/>
    <property type="match status" value="1"/>
</dbReference>
<keyword evidence="5" id="KW-1185">Reference proteome</keyword>
<protein>
    <recommendedName>
        <fullName evidence="2">UPF0102 protein GCU85_04250</fullName>
    </recommendedName>
</protein>